<feature type="domain" description="PilZ" evidence="1">
    <location>
        <begin position="4"/>
        <end position="87"/>
    </location>
</feature>
<accession>A0A238K3I1</accession>
<dbReference type="AlphaFoldDB" id="A0A238K3I1"/>
<evidence type="ECO:0000313" key="2">
    <source>
        <dbReference type="EMBL" id="SMX37478.1"/>
    </source>
</evidence>
<proteinExistence type="predicted"/>
<organism evidence="2 3">
    <name type="scientific">Octadecabacter ascidiaceicola</name>
    <dbReference type="NCBI Taxonomy" id="1655543"/>
    <lineage>
        <taxon>Bacteria</taxon>
        <taxon>Pseudomonadati</taxon>
        <taxon>Pseudomonadota</taxon>
        <taxon>Alphaproteobacteria</taxon>
        <taxon>Rhodobacterales</taxon>
        <taxon>Roseobacteraceae</taxon>
        <taxon>Octadecabacter</taxon>
    </lineage>
</organism>
<dbReference type="OrthoDB" id="7870368at2"/>
<keyword evidence="3" id="KW-1185">Reference proteome</keyword>
<name>A0A238K3I1_9RHOB</name>
<protein>
    <submittedName>
        <fullName evidence="2">PilZ domain protein</fullName>
    </submittedName>
</protein>
<dbReference type="GO" id="GO:0035438">
    <property type="term" value="F:cyclic-di-GMP binding"/>
    <property type="evidence" value="ECO:0007669"/>
    <property type="project" value="InterPro"/>
</dbReference>
<reference evidence="3" key="1">
    <citation type="submission" date="2017-05" db="EMBL/GenBank/DDBJ databases">
        <authorList>
            <person name="Rodrigo-Torres L."/>
            <person name="Arahal R. D."/>
            <person name="Lucena T."/>
        </authorList>
    </citation>
    <scope>NUCLEOTIDE SEQUENCE [LARGE SCALE GENOMIC DNA]</scope>
    <source>
        <strain evidence="3">CECT 8868</strain>
    </source>
</reference>
<dbReference type="EMBL" id="FXYD01000002">
    <property type="protein sequence ID" value="SMX37478.1"/>
    <property type="molecule type" value="Genomic_DNA"/>
</dbReference>
<dbReference type="InterPro" id="IPR009875">
    <property type="entry name" value="PilZ_domain"/>
</dbReference>
<evidence type="ECO:0000313" key="3">
    <source>
        <dbReference type="Proteomes" id="UP000203464"/>
    </source>
</evidence>
<dbReference type="SUPFAM" id="SSF141371">
    <property type="entry name" value="PilZ domain-like"/>
    <property type="match status" value="1"/>
</dbReference>
<dbReference type="RefSeq" id="WP_093995884.1">
    <property type="nucleotide sequence ID" value="NZ_FXYD01000002.1"/>
</dbReference>
<dbReference type="Proteomes" id="UP000203464">
    <property type="component" value="Unassembled WGS sequence"/>
</dbReference>
<evidence type="ECO:0000259" key="1">
    <source>
        <dbReference type="Pfam" id="PF07238"/>
    </source>
</evidence>
<dbReference type="Pfam" id="PF07238">
    <property type="entry name" value="PilZ"/>
    <property type="match status" value="1"/>
</dbReference>
<sequence>MSARQKRYPANYPIVIRQGPEMFGATICNISLNGGCIMTDHQFKKGDTIVLDYTFGQTRAFVMWSMEKLTGLKFENELTTHGLHLIRDLQRVSA</sequence>
<gene>
    <name evidence="2" type="ORF">OCA8868_01461</name>
</gene>